<reference evidence="13 14" key="1">
    <citation type="submission" date="2009-01" db="EMBL/GenBank/DDBJ databases">
        <title>The Genome Sequence of Brucella neotomae 5K33.</title>
        <authorList>
            <consortium name="The Broad Institute Genome Sequencing Platform"/>
            <person name="Ward D."/>
            <person name="Young S.K."/>
            <person name="Kodira C.D."/>
            <person name="Zeng Q."/>
            <person name="Koehrsen M."/>
            <person name="Alvarado L."/>
            <person name="Berlin A."/>
            <person name="Borenstein D."/>
            <person name="Chen Z."/>
            <person name="Engels R."/>
            <person name="Freedman E."/>
            <person name="Gellesch M."/>
            <person name="Goldberg J."/>
            <person name="Griggs A."/>
            <person name="Gujja S."/>
            <person name="Heiman D."/>
            <person name="Hepburn T."/>
            <person name="Howarth C."/>
            <person name="Jen D."/>
            <person name="Larson L."/>
            <person name="Lewis B."/>
            <person name="Mehta T."/>
            <person name="Park D."/>
            <person name="Pearson M."/>
            <person name="Roberts A."/>
            <person name="Saif S."/>
            <person name="Shea T."/>
            <person name="Shenoy N."/>
            <person name="Sisk P."/>
            <person name="Stolte C."/>
            <person name="Sykes S."/>
            <person name="Walk T."/>
            <person name="White J."/>
            <person name="Yandava C."/>
            <person name="Whatmore A.M."/>
            <person name="Perrett L.L."/>
            <person name="O'Callaghan D."/>
            <person name="Nusbaum C."/>
            <person name="Galagan J."/>
            <person name="Birren B."/>
        </authorList>
    </citation>
    <scope>NUCLEOTIDE SEQUENCE [LARGE SCALE GENOMIC DNA]</scope>
    <source>
        <strain evidence="13 14">5K33</strain>
    </source>
</reference>
<feature type="transmembrane region" description="Helical" evidence="12">
    <location>
        <begin position="63"/>
        <end position="83"/>
    </location>
</feature>
<evidence type="ECO:0000256" key="2">
    <source>
        <dbReference type="ARBA" id="ARBA00010270"/>
    </source>
</evidence>
<evidence type="ECO:0000313" key="14">
    <source>
        <dbReference type="Proteomes" id="UP000005727"/>
    </source>
</evidence>
<proteinExistence type="inferred from homology"/>
<keyword evidence="7" id="KW-0430">Lectin</keyword>
<dbReference type="GO" id="GO:0030246">
    <property type="term" value="F:carbohydrate binding"/>
    <property type="evidence" value="ECO:0007669"/>
    <property type="project" value="UniProtKB-KW"/>
</dbReference>
<keyword evidence="6" id="KW-0732">Signal</keyword>
<evidence type="ECO:0000256" key="6">
    <source>
        <dbReference type="ARBA" id="ARBA00022729"/>
    </source>
</evidence>
<evidence type="ECO:0000256" key="4">
    <source>
        <dbReference type="ARBA" id="ARBA00022475"/>
    </source>
</evidence>
<evidence type="ECO:0000256" key="11">
    <source>
        <dbReference type="ARBA" id="ARBA00025321"/>
    </source>
</evidence>
<evidence type="ECO:0000256" key="3">
    <source>
        <dbReference type="ARBA" id="ARBA00020552"/>
    </source>
</evidence>
<dbReference type="Proteomes" id="UP000005727">
    <property type="component" value="Unassembled WGS sequence"/>
</dbReference>
<keyword evidence="10 12" id="KW-0472">Membrane</keyword>
<comment type="function">
    <text evidence="11">Has immunoglobulin-binding and hemagglutination properties, and can bind to mannose. Essential for virulence. May be involved in LPS biosynthesis or polysaccharide transport.</text>
</comment>
<keyword evidence="4" id="KW-1003">Cell membrane</keyword>
<dbReference type="GO" id="GO:0005886">
    <property type="term" value="C:plasma membrane"/>
    <property type="evidence" value="ECO:0007669"/>
    <property type="project" value="UniProtKB-SubCell"/>
</dbReference>
<dbReference type="EMBL" id="EQ999582">
    <property type="protein sequence ID" value="EEY03778.1"/>
    <property type="molecule type" value="Genomic_DNA"/>
</dbReference>
<dbReference type="InterPro" id="IPR012413">
    <property type="entry name" value="BA14K"/>
</dbReference>
<organism evidence="13 14">
    <name type="scientific">Brucella neotomae 5K33</name>
    <dbReference type="NCBI Taxonomy" id="520456"/>
    <lineage>
        <taxon>Bacteria</taxon>
        <taxon>Pseudomonadati</taxon>
        <taxon>Pseudomonadota</taxon>
        <taxon>Alphaproteobacteria</taxon>
        <taxon>Hyphomicrobiales</taxon>
        <taxon>Brucellaceae</taxon>
        <taxon>Brucella/Ochrobactrum group</taxon>
        <taxon>Brucella</taxon>
    </lineage>
</organism>
<sequence>MSNLKAVFWTVTVMLPDRKIRDRRKPPLRHIAGTKIMREAIENMLPGTTLLIRECEEKPMKRFGYSLFAACLSIGMGLSAMSANAAQPLLPLASAAASQDADAEQRVQYYDYRGDRRYWRHQRYWRHHHPRYRPYYRYYRHWGPPPRAYRGGNPHVRWCYNRYRSYRAYDNTYQPNYGPRRQCYSPYL</sequence>
<evidence type="ECO:0000256" key="5">
    <source>
        <dbReference type="ARBA" id="ARBA00022692"/>
    </source>
</evidence>
<evidence type="ECO:0000256" key="12">
    <source>
        <dbReference type="SAM" id="Phobius"/>
    </source>
</evidence>
<protein>
    <recommendedName>
        <fullName evidence="3">Lectin-like protein BA14k</fullName>
    </recommendedName>
</protein>
<evidence type="ECO:0000256" key="8">
    <source>
        <dbReference type="ARBA" id="ARBA00022989"/>
    </source>
</evidence>
<comment type="subcellular location">
    <subcellularLocation>
        <location evidence="1">Cell membrane</location>
        <topology evidence="1">Single-pass membrane protein</topology>
    </subcellularLocation>
</comment>
<accession>A0A7U8K8N2</accession>
<name>A0A7U8K8N2_BRUNE</name>
<evidence type="ECO:0000313" key="13">
    <source>
        <dbReference type="EMBL" id="EEY03778.1"/>
    </source>
</evidence>
<keyword evidence="8 12" id="KW-1133">Transmembrane helix</keyword>
<evidence type="ECO:0000256" key="10">
    <source>
        <dbReference type="ARBA" id="ARBA00023136"/>
    </source>
</evidence>
<comment type="similarity">
    <text evidence="2">Belongs to the BA14k family.</text>
</comment>
<evidence type="ECO:0000256" key="9">
    <source>
        <dbReference type="ARBA" id="ARBA00023026"/>
    </source>
</evidence>
<evidence type="ECO:0000256" key="1">
    <source>
        <dbReference type="ARBA" id="ARBA00004162"/>
    </source>
</evidence>
<evidence type="ECO:0000256" key="7">
    <source>
        <dbReference type="ARBA" id="ARBA00022734"/>
    </source>
</evidence>
<keyword evidence="9" id="KW-0843">Virulence</keyword>
<keyword evidence="14" id="KW-1185">Reference proteome</keyword>
<keyword evidence="5 12" id="KW-0812">Transmembrane</keyword>
<gene>
    <name evidence="13" type="ORF">BANG_00489</name>
</gene>
<dbReference type="Pfam" id="PF07886">
    <property type="entry name" value="BA14K"/>
    <property type="match status" value="1"/>
</dbReference>
<dbReference type="AlphaFoldDB" id="A0A7U8K8N2"/>